<keyword evidence="4" id="KW-1003">Cell membrane</keyword>
<feature type="domain" description="Peptidase M50" evidence="14">
    <location>
        <begin position="143"/>
        <end position="200"/>
    </location>
</feature>
<evidence type="ECO:0000256" key="7">
    <source>
        <dbReference type="ARBA" id="ARBA00022723"/>
    </source>
</evidence>
<evidence type="ECO:0000256" key="12">
    <source>
        <dbReference type="ARBA" id="ARBA00023136"/>
    </source>
</evidence>
<keyword evidence="12 13" id="KW-0472">Membrane</keyword>
<evidence type="ECO:0000313" key="16">
    <source>
        <dbReference type="Proteomes" id="UP000237040"/>
    </source>
</evidence>
<evidence type="ECO:0000256" key="11">
    <source>
        <dbReference type="ARBA" id="ARBA00023049"/>
    </source>
</evidence>
<protein>
    <submittedName>
        <fullName evidence="15">Site-2 protease family protein</fullName>
    </submittedName>
</protein>
<dbReference type="PANTHER" id="PTHR35864">
    <property type="entry name" value="ZINC METALLOPROTEASE MJ0611-RELATED"/>
    <property type="match status" value="1"/>
</dbReference>
<evidence type="ECO:0000256" key="9">
    <source>
        <dbReference type="ARBA" id="ARBA00022833"/>
    </source>
</evidence>
<name>A0A2J6WF09_9BACT</name>
<feature type="transmembrane region" description="Helical" evidence="13">
    <location>
        <begin position="189"/>
        <end position="207"/>
    </location>
</feature>
<evidence type="ECO:0000256" key="4">
    <source>
        <dbReference type="ARBA" id="ARBA00022475"/>
    </source>
</evidence>
<dbReference type="InterPro" id="IPR052348">
    <property type="entry name" value="Metallopeptidase_M50B"/>
</dbReference>
<dbReference type="CDD" id="cd06158">
    <property type="entry name" value="S2P-M50_like_1"/>
    <property type="match status" value="1"/>
</dbReference>
<dbReference type="InterPro" id="IPR044537">
    <property type="entry name" value="Rip2-like"/>
</dbReference>
<evidence type="ECO:0000256" key="3">
    <source>
        <dbReference type="ARBA" id="ARBA00007931"/>
    </source>
</evidence>
<evidence type="ECO:0000259" key="14">
    <source>
        <dbReference type="Pfam" id="PF02163"/>
    </source>
</evidence>
<dbReference type="GO" id="GO:0005886">
    <property type="term" value="C:plasma membrane"/>
    <property type="evidence" value="ECO:0007669"/>
    <property type="project" value="UniProtKB-SubCell"/>
</dbReference>
<comment type="cofactor">
    <cofactor evidence="1">
        <name>Zn(2+)</name>
        <dbReference type="ChEBI" id="CHEBI:29105"/>
    </cofactor>
</comment>
<dbReference type="GO" id="GO:0006508">
    <property type="term" value="P:proteolysis"/>
    <property type="evidence" value="ECO:0007669"/>
    <property type="project" value="UniProtKB-KW"/>
</dbReference>
<feature type="transmembrane region" description="Helical" evidence="13">
    <location>
        <begin position="107"/>
        <end position="127"/>
    </location>
</feature>
<feature type="transmembrane region" description="Helical" evidence="13">
    <location>
        <begin position="147"/>
        <end position="168"/>
    </location>
</feature>
<evidence type="ECO:0000256" key="13">
    <source>
        <dbReference type="SAM" id="Phobius"/>
    </source>
</evidence>
<evidence type="ECO:0000256" key="2">
    <source>
        <dbReference type="ARBA" id="ARBA00004651"/>
    </source>
</evidence>
<keyword evidence="5 15" id="KW-0645">Protease</keyword>
<accession>A0A2J6WF09</accession>
<evidence type="ECO:0000256" key="10">
    <source>
        <dbReference type="ARBA" id="ARBA00022989"/>
    </source>
</evidence>
<keyword evidence="7" id="KW-0479">Metal-binding</keyword>
<dbReference type="Proteomes" id="UP000237040">
    <property type="component" value="Unassembled WGS sequence"/>
</dbReference>
<evidence type="ECO:0000256" key="6">
    <source>
        <dbReference type="ARBA" id="ARBA00022692"/>
    </source>
</evidence>
<dbReference type="EMBL" id="PNIL01000031">
    <property type="protein sequence ID" value="PMP67959.1"/>
    <property type="molecule type" value="Genomic_DNA"/>
</dbReference>
<keyword evidence="10 13" id="KW-1133">Transmembrane helix</keyword>
<reference evidence="15 16" key="1">
    <citation type="submission" date="2018-01" db="EMBL/GenBank/DDBJ databases">
        <title>Metagenomic assembled genomes from two thermal pools in the Uzon Caldera, Kamchatka, Russia.</title>
        <authorList>
            <person name="Wilkins L."/>
            <person name="Ettinger C."/>
        </authorList>
    </citation>
    <scope>NUCLEOTIDE SEQUENCE [LARGE SCALE GENOMIC DNA]</scope>
    <source>
        <strain evidence="15">ZAV-07</strain>
    </source>
</reference>
<evidence type="ECO:0000313" key="15">
    <source>
        <dbReference type="EMBL" id="PMP67959.1"/>
    </source>
</evidence>
<dbReference type="PANTHER" id="PTHR35864:SF1">
    <property type="entry name" value="ZINC METALLOPROTEASE YWHC-RELATED"/>
    <property type="match status" value="1"/>
</dbReference>
<sequence>MCIIVEYRVKCFKEMIEMNYINQYISELLYVIPAVLIVLTIHEFGHAYVAYKMGDTTAKEEGRLSLNPLRHIDPIGLLSLVIFRFGWGKPVPVDFTALRNLRKGMIFVSLAGPLANLITAFLLAPLFNWMSVNPIVLTGFGYFVELARYIIVLSIYLAIFNLIPIPPLDGSKIIFALTKNPLRFLYDDALNYYGIIFLVIIISIPFFRFNYFFSKAVSPIINLIGKIHF</sequence>
<keyword evidence="9" id="KW-0862">Zinc</keyword>
<dbReference type="InterPro" id="IPR008915">
    <property type="entry name" value="Peptidase_M50"/>
</dbReference>
<comment type="caution">
    <text evidence="15">The sequence shown here is derived from an EMBL/GenBank/DDBJ whole genome shotgun (WGS) entry which is preliminary data.</text>
</comment>
<dbReference type="AlphaFoldDB" id="A0A2J6WF09"/>
<gene>
    <name evidence="15" type="ORF">C0189_02300</name>
</gene>
<feature type="transmembrane region" description="Helical" evidence="13">
    <location>
        <begin position="28"/>
        <end position="51"/>
    </location>
</feature>
<keyword evidence="8" id="KW-0378">Hydrolase</keyword>
<keyword evidence="11" id="KW-0482">Metalloprotease</keyword>
<evidence type="ECO:0000256" key="8">
    <source>
        <dbReference type="ARBA" id="ARBA00022801"/>
    </source>
</evidence>
<proteinExistence type="inferred from homology"/>
<keyword evidence="6 13" id="KW-0812">Transmembrane</keyword>
<evidence type="ECO:0000256" key="1">
    <source>
        <dbReference type="ARBA" id="ARBA00001947"/>
    </source>
</evidence>
<dbReference type="Pfam" id="PF02163">
    <property type="entry name" value="Peptidase_M50"/>
    <property type="match status" value="1"/>
</dbReference>
<comment type="subcellular location">
    <subcellularLocation>
        <location evidence="2">Cell membrane</location>
        <topology evidence="2">Multi-pass membrane protein</topology>
    </subcellularLocation>
</comment>
<evidence type="ECO:0000256" key="5">
    <source>
        <dbReference type="ARBA" id="ARBA00022670"/>
    </source>
</evidence>
<dbReference type="GO" id="GO:0008237">
    <property type="term" value="F:metallopeptidase activity"/>
    <property type="evidence" value="ECO:0007669"/>
    <property type="project" value="UniProtKB-KW"/>
</dbReference>
<comment type="similarity">
    <text evidence="3">Belongs to the peptidase M50B family.</text>
</comment>
<dbReference type="GO" id="GO:0046872">
    <property type="term" value="F:metal ion binding"/>
    <property type="evidence" value="ECO:0007669"/>
    <property type="project" value="UniProtKB-KW"/>
</dbReference>
<organism evidence="15 16">
    <name type="scientific">Caldisericum exile</name>
    <dbReference type="NCBI Taxonomy" id="693075"/>
    <lineage>
        <taxon>Bacteria</taxon>
        <taxon>Pseudomonadati</taxon>
        <taxon>Caldisericota/Cryosericota group</taxon>
        <taxon>Caldisericota</taxon>
        <taxon>Caldisericia</taxon>
        <taxon>Caldisericales</taxon>
        <taxon>Caldisericaceae</taxon>
        <taxon>Caldisericum</taxon>
    </lineage>
</organism>